<comment type="caution">
    <text evidence="3">The sequence shown here is derived from an EMBL/GenBank/DDBJ whole genome shotgun (WGS) entry which is preliminary data.</text>
</comment>
<feature type="region of interest" description="Disordered" evidence="1">
    <location>
        <begin position="176"/>
        <end position="210"/>
    </location>
</feature>
<proteinExistence type="predicted"/>
<keyword evidence="2" id="KW-0472">Membrane</keyword>
<evidence type="ECO:0000256" key="2">
    <source>
        <dbReference type="SAM" id="Phobius"/>
    </source>
</evidence>
<dbReference type="AlphaFoldDB" id="A0A2V5L051"/>
<keyword evidence="2" id="KW-0812">Transmembrane</keyword>
<keyword evidence="4" id="KW-1185">Reference proteome</keyword>
<feature type="transmembrane region" description="Helical" evidence="2">
    <location>
        <begin position="54"/>
        <end position="75"/>
    </location>
</feature>
<feature type="transmembrane region" description="Helical" evidence="2">
    <location>
        <begin position="95"/>
        <end position="115"/>
    </location>
</feature>
<accession>A0A2V5L051</accession>
<evidence type="ECO:0000256" key="1">
    <source>
        <dbReference type="SAM" id="MobiDB-lite"/>
    </source>
</evidence>
<name>A0A2V5L051_9MICC</name>
<reference evidence="3 4" key="1">
    <citation type="submission" date="2018-05" db="EMBL/GenBank/DDBJ databases">
        <title>Genetic diversity of glacier-inhabiting Cryobacterium bacteria in China and description of Cryobacterium mengkeensis sp. nov. and Arthrobacter glacialis sp. nov.</title>
        <authorList>
            <person name="Liu Q."/>
            <person name="Xin Y.-H."/>
        </authorList>
    </citation>
    <scope>NUCLEOTIDE SEQUENCE [LARGE SCALE GENOMIC DNA]</scope>
    <source>
        <strain evidence="3 4">LI2</strain>
    </source>
</reference>
<feature type="transmembrane region" description="Helical" evidence="2">
    <location>
        <begin position="127"/>
        <end position="147"/>
    </location>
</feature>
<gene>
    <name evidence="3" type="ORF">CVV68_22260</name>
</gene>
<feature type="compositionally biased region" description="Low complexity" evidence="1">
    <location>
        <begin position="176"/>
        <end position="203"/>
    </location>
</feature>
<dbReference type="RefSeq" id="WP_110503171.1">
    <property type="nucleotide sequence ID" value="NZ_QJVD01000057.1"/>
</dbReference>
<protein>
    <submittedName>
        <fullName evidence="3">DUF1453 domain-containing protein</fullName>
    </submittedName>
</protein>
<feature type="transmembrane region" description="Helical" evidence="2">
    <location>
        <begin position="6"/>
        <end position="23"/>
    </location>
</feature>
<evidence type="ECO:0000313" key="4">
    <source>
        <dbReference type="Proteomes" id="UP000247832"/>
    </source>
</evidence>
<dbReference type="EMBL" id="QJVD01000057">
    <property type="protein sequence ID" value="PYI64318.1"/>
    <property type="molecule type" value="Genomic_DNA"/>
</dbReference>
<keyword evidence="2" id="KW-1133">Transmembrane helix</keyword>
<evidence type="ECO:0000313" key="3">
    <source>
        <dbReference type="EMBL" id="PYI64318.1"/>
    </source>
</evidence>
<feature type="transmembrane region" description="Helical" evidence="2">
    <location>
        <begin position="32"/>
        <end position="48"/>
    </location>
</feature>
<sequence>MSDPIELILIIALIAYILIRRMAGQPAQGKKLLILPAIIMVIGIASLSHTWSPFAIGFLVATTGVSFIIGILRGVSIKLFEKDGVVWMRYTATTVVLWVANIAIKIAAAITIAAINPVAAHQESSGLLISLGMGVLMEGVVVALKAVNTDSRVLWAKGKDGQADRHSEFLDNLQYNRANSNSNSNSNRNGTGTGGTSSSLLASFRNRNNH</sequence>
<dbReference type="OrthoDB" id="4463103at2"/>
<organism evidence="3 4">
    <name type="scientific">Arthrobacter livingstonensis</name>
    <dbReference type="NCBI Taxonomy" id="670078"/>
    <lineage>
        <taxon>Bacteria</taxon>
        <taxon>Bacillati</taxon>
        <taxon>Actinomycetota</taxon>
        <taxon>Actinomycetes</taxon>
        <taxon>Micrococcales</taxon>
        <taxon>Micrococcaceae</taxon>
        <taxon>Arthrobacter</taxon>
    </lineage>
</organism>
<dbReference type="Proteomes" id="UP000247832">
    <property type="component" value="Unassembled WGS sequence"/>
</dbReference>